<protein>
    <submittedName>
        <fullName evidence="2">Uncharacterized protein</fullName>
    </submittedName>
</protein>
<dbReference type="AlphaFoldDB" id="A0A6C0LAX0"/>
<organism evidence="2">
    <name type="scientific">viral metagenome</name>
    <dbReference type="NCBI Taxonomy" id="1070528"/>
    <lineage>
        <taxon>unclassified sequences</taxon>
        <taxon>metagenomes</taxon>
        <taxon>organismal metagenomes</taxon>
    </lineage>
</organism>
<evidence type="ECO:0000256" key="1">
    <source>
        <dbReference type="SAM" id="Phobius"/>
    </source>
</evidence>
<dbReference type="EMBL" id="MN740461">
    <property type="protein sequence ID" value="QHU27723.1"/>
    <property type="molecule type" value="Genomic_DNA"/>
</dbReference>
<evidence type="ECO:0000313" key="2">
    <source>
        <dbReference type="EMBL" id="QHU27723.1"/>
    </source>
</evidence>
<name>A0A6C0LAX0_9ZZZZ</name>
<accession>A0A6C0LAX0</accession>
<proteinExistence type="predicted"/>
<feature type="transmembrane region" description="Helical" evidence="1">
    <location>
        <begin position="6"/>
        <end position="27"/>
    </location>
</feature>
<reference evidence="2" key="1">
    <citation type="journal article" date="2020" name="Nature">
        <title>Giant virus diversity and host interactions through global metagenomics.</title>
        <authorList>
            <person name="Schulz F."/>
            <person name="Roux S."/>
            <person name="Paez-Espino D."/>
            <person name="Jungbluth S."/>
            <person name="Walsh D.A."/>
            <person name="Denef V.J."/>
            <person name="McMahon K.D."/>
            <person name="Konstantinidis K.T."/>
            <person name="Eloe-Fadrosh E.A."/>
            <person name="Kyrpides N.C."/>
            <person name="Woyke T."/>
        </authorList>
    </citation>
    <scope>NUCLEOTIDE SEQUENCE</scope>
    <source>
        <strain evidence="2">GVMAG-M-3300027769-26</strain>
    </source>
</reference>
<feature type="transmembrane region" description="Helical" evidence="1">
    <location>
        <begin position="98"/>
        <end position="122"/>
    </location>
</feature>
<feature type="transmembrane region" description="Helical" evidence="1">
    <location>
        <begin position="48"/>
        <end position="78"/>
    </location>
</feature>
<sequence>MNTIYFYLYLVTIITITVGFSVARCVFEIHTLDMFFYPNHDNNIIENRVYLISHIIVNFALGFLFGFEVILGMILKIMLFEVYLYTTERCDIFNTSKISHLIIIIMISLVSYVMGCFANILFADNKKNI</sequence>
<keyword evidence="1" id="KW-1133">Transmembrane helix</keyword>
<keyword evidence="1" id="KW-0812">Transmembrane</keyword>
<keyword evidence="1" id="KW-0472">Membrane</keyword>